<feature type="transmembrane region" description="Helical" evidence="1">
    <location>
        <begin position="25"/>
        <end position="44"/>
    </location>
</feature>
<comment type="caution">
    <text evidence="2">The sequence shown here is derived from an EMBL/GenBank/DDBJ whole genome shotgun (WGS) entry which is preliminary data.</text>
</comment>
<evidence type="ECO:0000256" key="1">
    <source>
        <dbReference type="SAM" id="Phobius"/>
    </source>
</evidence>
<dbReference type="RefSeq" id="WP_316024822.1">
    <property type="nucleotide sequence ID" value="NZ_JAWDIO010000002.1"/>
</dbReference>
<accession>A0ABU3SSZ0</accession>
<dbReference type="Proteomes" id="UP001247805">
    <property type="component" value="Unassembled WGS sequence"/>
</dbReference>
<keyword evidence="1" id="KW-0472">Membrane</keyword>
<organism evidence="2 3">
    <name type="scientific">Paraglaciecola aquimarina</name>
    <dbReference type="NCBI Taxonomy" id="1235557"/>
    <lineage>
        <taxon>Bacteria</taxon>
        <taxon>Pseudomonadati</taxon>
        <taxon>Pseudomonadota</taxon>
        <taxon>Gammaproteobacteria</taxon>
        <taxon>Alteromonadales</taxon>
        <taxon>Alteromonadaceae</taxon>
        <taxon>Paraglaciecola</taxon>
    </lineage>
</organism>
<dbReference type="InterPro" id="IPR007690">
    <property type="entry name" value="T2SS_GspM"/>
</dbReference>
<sequence>MNESKDSEFEKLSIKFLNLSVREQVMILVAGVVLILLLMYTLLLEPTFDETKKLKTNIASVKSELTTIDSQSAALMAQLQIDPNVSIRKRIAQINEQIASLDETLHSKISNLVPANQMGQVLESVLASSKGIKLVSLESITPTPLYLKSAAEDEQQVEPDLFRHGVNITLEGKYFEIQAYLEKLESLKWKFYWQKFDYKVEQYPIGQLELEIYTVSTSRAFIGV</sequence>
<dbReference type="EMBL" id="JAWDIO010000002">
    <property type="protein sequence ID" value="MDU0353129.1"/>
    <property type="molecule type" value="Genomic_DNA"/>
</dbReference>
<proteinExistence type="predicted"/>
<gene>
    <name evidence="2" type="primary">gspM</name>
    <name evidence="2" type="ORF">RS130_03560</name>
</gene>
<name>A0ABU3SSZ0_9ALTE</name>
<protein>
    <submittedName>
        <fullName evidence="2">Type II secretion system protein GspM</fullName>
    </submittedName>
</protein>
<reference evidence="2 3" key="1">
    <citation type="submission" date="2023-10" db="EMBL/GenBank/DDBJ databases">
        <title>Glaciecola aquimarina strain GGW-M5 nov., isolated from a coastal seawater.</title>
        <authorList>
            <person name="Bayburt H."/>
            <person name="Kim J.M."/>
            <person name="Choi B.J."/>
            <person name="Jeon C.O."/>
        </authorList>
    </citation>
    <scope>NUCLEOTIDE SEQUENCE [LARGE SCALE GENOMIC DNA]</scope>
    <source>
        <strain evidence="2 3">KCTC 32108</strain>
    </source>
</reference>
<keyword evidence="1" id="KW-0812">Transmembrane</keyword>
<dbReference type="Pfam" id="PF04612">
    <property type="entry name" value="T2SSM"/>
    <property type="match status" value="1"/>
</dbReference>
<keyword evidence="3" id="KW-1185">Reference proteome</keyword>
<evidence type="ECO:0000313" key="2">
    <source>
        <dbReference type="EMBL" id="MDU0353129.1"/>
    </source>
</evidence>
<keyword evidence="1" id="KW-1133">Transmembrane helix</keyword>
<evidence type="ECO:0000313" key="3">
    <source>
        <dbReference type="Proteomes" id="UP001247805"/>
    </source>
</evidence>